<dbReference type="AlphaFoldDB" id="A0A179FGV8"/>
<dbReference type="RefSeq" id="XP_018141805.1">
    <property type="nucleotide sequence ID" value="XM_018284898.1"/>
</dbReference>
<keyword evidence="1" id="KW-0732">Signal</keyword>
<evidence type="ECO:0000313" key="3">
    <source>
        <dbReference type="Proteomes" id="UP000078397"/>
    </source>
</evidence>
<reference evidence="2 3" key="1">
    <citation type="journal article" date="2016" name="PLoS Pathog.">
        <title>Biosynthesis of antibiotic leucinostatins in bio-control fungus Purpureocillium lilacinum and their inhibition on phytophthora revealed by genome mining.</title>
        <authorList>
            <person name="Wang G."/>
            <person name="Liu Z."/>
            <person name="Lin R."/>
            <person name="Li E."/>
            <person name="Mao Z."/>
            <person name="Ling J."/>
            <person name="Yang Y."/>
            <person name="Yin W.B."/>
            <person name="Xie B."/>
        </authorList>
    </citation>
    <scope>NUCLEOTIDE SEQUENCE [LARGE SCALE GENOMIC DNA]</scope>
    <source>
        <strain evidence="2">170</strain>
    </source>
</reference>
<dbReference type="PANTHER" id="PTHR39603:SF1">
    <property type="entry name" value="CYANOVIRIN-N DOMAIN-CONTAINING PROTEIN"/>
    <property type="match status" value="1"/>
</dbReference>
<name>A0A179FGV8_METCM</name>
<evidence type="ECO:0008006" key="4">
    <source>
        <dbReference type="Google" id="ProtNLM"/>
    </source>
</evidence>
<evidence type="ECO:0000313" key="2">
    <source>
        <dbReference type="EMBL" id="OAQ64491.1"/>
    </source>
</evidence>
<dbReference type="EMBL" id="LSBJ02000005">
    <property type="protein sequence ID" value="OAQ64491.1"/>
    <property type="molecule type" value="Genomic_DNA"/>
</dbReference>
<proteinExistence type="predicted"/>
<comment type="caution">
    <text evidence="2">The sequence shown here is derived from an EMBL/GenBank/DDBJ whole genome shotgun (WGS) entry which is preliminary data.</text>
</comment>
<feature type="chain" id="PRO_5008101713" description="Secreted protein" evidence="1">
    <location>
        <begin position="27"/>
        <end position="179"/>
    </location>
</feature>
<accession>A0A179FGV8</accession>
<evidence type="ECO:0000256" key="1">
    <source>
        <dbReference type="SAM" id="SignalP"/>
    </source>
</evidence>
<dbReference type="STRING" id="1380566.A0A179FGV8"/>
<dbReference type="PANTHER" id="PTHR39603">
    <property type="entry name" value="CYANOVIRIN-N DOMAIN-CONTAINING PROTEIN"/>
    <property type="match status" value="1"/>
</dbReference>
<dbReference type="OrthoDB" id="2112446at2759"/>
<feature type="signal peptide" evidence="1">
    <location>
        <begin position="1"/>
        <end position="26"/>
    </location>
</feature>
<dbReference type="GeneID" id="28848892"/>
<dbReference type="KEGG" id="pchm:VFPPC_05757"/>
<keyword evidence="3" id="KW-1185">Reference proteome</keyword>
<gene>
    <name evidence="2" type="ORF">VFPPC_05757</name>
</gene>
<protein>
    <recommendedName>
        <fullName evidence="4">Secreted protein</fullName>
    </recommendedName>
</protein>
<organism evidence="2 3">
    <name type="scientific">Pochonia chlamydosporia 170</name>
    <dbReference type="NCBI Taxonomy" id="1380566"/>
    <lineage>
        <taxon>Eukaryota</taxon>
        <taxon>Fungi</taxon>
        <taxon>Dikarya</taxon>
        <taxon>Ascomycota</taxon>
        <taxon>Pezizomycotina</taxon>
        <taxon>Sordariomycetes</taxon>
        <taxon>Hypocreomycetidae</taxon>
        <taxon>Hypocreales</taxon>
        <taxon>Clavicipitaceae</taxon>
        <taxon>Pochonia</taxon>
    </lineage>
</organism>
<dbReference type="Proteomes" id="UP000078397">
    <property type="component" value="Unassembled WGS sequence"/>
</dbReference>
<sequence length="179" mass="18516">MTLTTRLTSLVLGLASLKLAAGAAIAQPEVVPGPGLPSLEQLGLTSAELYSLGKPNITAVLGNEFSANFDPRCGPAEAAYVNVNDIIACFHYLDRLGHQDCVAPPNLGIVRFCTAGNGVVSGQALDSRGSSSWCSDVAKASLYTIDHCTRPDQSVAGFQAANGNGNLIVGSTNKRWIGG</sequence>